<gene>
    <name evidence="2" type="ORF">I553_7163</name>
</gene>
<reference evidence="2" key="1">
    <citation type="submission" date="2014-01" db="EMBL/GenBank/DDBJ databases">
        <authorList>
            <person name="Brown-Elliot B."/>
            <person name="Wallace R."/>
            <person name="Lenaerts A."/>
            <person name="Ordway D."/>
            <person name="DeGroote M.A."/>
            <person name="Parker T."/>
            <person name="Sizemore C."/>
            <person name="Tallon L.J."/>
            <person name="Sadzewicz L.K."/>
            <person name="Sengamalay N."/>
            <person name="Fraser C.M."/>
            <person name="Hine E."/>
            <person name="Shefchek K.A."/>
            <person name="Das S.P."/>
            <person name="Tettelin H."/>
        </authorList>
    </citation>
    <scope>NUCLEOTIDE SEQUENCE [LARGE SCALE GENOMIC DNA]</scope>
    <source>
        <strain evidence="2">4042</strain>
    </source>
</reference>
<evidence type="ECO:0000256" key="1">
    <source>
        <dbReference type="SAM" id="MobiDB-lite"/>
    </source>
</evidence>
<dbReference type="EMBL" id="JAOB01000081">
    <property type="protein sequence ID" value="EUA14043.1"/>
    <property type="molecule type" value="Genomic_DNA"/>
</dbReference>
<comment type="caution">
    <text evidence="2">The sequence shown here is derived from an EMBL/GenBank/DDBJ whole genome shotgun (WGS) entry which is preliminary data.</text>
</comment>
<name>X7Z5H9_MYCXE</name>
<feature type="region of interest" description="Disordered" evidence="1">
    <location>
        <begin position="33"/>
        <end position="58"/>
    </location>
</feature>
<dbReference type="AlphaFoldDB" id="X7Z5H9"/>
<evidence type="ECO:0000313" key="2">
    <source>
        <dbReference type="EMBL" id="EUA14043.1"/>
    </source>
</evidence>
<accession>X7Z5H9</accession>
<protein>
    <submittedName>
        <fullName evidence="2">Hydrogenase maturation factor, HypE domain protein</fullName>
    </submittedName>
</protein>
<organism evidence="2">
    <name type="scientific">Mycobacterium xenopi 4042</name>
    <dbReference type="NCBI Taxonomy" id="1299334"/>
    <lineage>
        <taxon>Bacteria</taxon>
        <taxon>Bacillati</taxon>
        <taxon>Actinomycetota</taxon>
        <taxon>Actinomycetes</taxon>
        <taxon>Mycobacteriales</taxon>
        <taxon>Mycobacteriaceae</taxon>
        <taxon>Mycobacterium</taxon>
    </lineage>
</organism>
<proteinExistence type="predicted"/>
<dbReference type="PATRIC" id="fig|1299334.3.peg.8923"/>
<sequence length="75" mass="8674">MSKSASEYLSSGPRFAESDVIDRIESFRRRRPGCSTSMSRWRTAPAERPRPHWSTRFSSKHSGIRCWNRSAMALL</sequence>